<keyword evidence="1" id="KW-0732">Signal</keyword>
<accession>A0A850R9F0</accession>
<dbReference type="Proteomes" id="UP000592294">
    <property type="component" value="Unassembled WGS sequence"/>
</dbReference>
<feature type="signal peptide" evidence="1">
    <location>
        <begin position="1"/>
        <end position="26"/>
    </location>
</feature>
<dbReference type="AlphaFoldDB" id="A0A850R9F0"/>
<evidence type="ECO:0000313" key="2">
    <source>
        <dbReference type="EMBL" id="NVZ07827.1"/>
    </source>
</evidence>
<organism evidence="2 3">
    <name type="scientific">Allochromatium humboldtianum</name>
    <dbReference type="NCBI Taxonomy" id="504901"/>
    <lineage>
        <taxon>Bacteria</taxon>
        <taxon>Pseudomonadati</taxon>
        <taxon>Pseudomonadota</taxon>
        <taxon>Gammaproteobacteria</taxon>
        <taxon>Chromatiales</taxon>
        <taxon>Chromatiaceae</taxon>
        <taxon>Allochromatium</taxon>
    </lineage>
</organism>
<proteinExistence type="predicted"/>
<name>A0A850R9F0_9GAMM</name>
<keyword evidence="3" id="KW-1185">Reference proteome</keyword>
<evidence type="ECO:0000313" key="3">
    <source>
        <dbReference type="Proteomes" id="UP000592294"/>
    </source>
</evidence>
<evidence type="ECO:0008006" key="4">
    <source>
        <dbReference type="Google" id="ProtNLM"/>
    </source>
</evidence>
<sequence length="216" mass="22414">MNKLKVTAVALTSWLAIGLYSAPASSAMIYATNADFQYVTGEAGIESPRGNNANALGDNMNTFRSLGSGGAGVFSFGSDFSGTVTIWERTGDNSQNPSCTGTGTTCSNWPEAIDVYAGNTWNGDFDSLNTSSGWEFLGELGNAEASGINGGSLQTTGTFKYLLLIDRGLSTKSPIDGFDVVKVGVTAVPLPSAVWLFGSALVGMIGLGRRHSAKNA</sequence>
<protein>
    <recommendedName>
        <fullName evidence="4">PEP-CTERM protein-sorting domain-containing protein</fullName>
    </recommendedName>
</protein>
<dbReference type="RefSeq" id="WP_176974630.1">
    <property type="nucleotide sequence ID" value="NZ_JABZEO010000001.1"/>
</dbReference>
<gene>
    <name evidence="2" type="ORF">HW932_00955</name>
</gene>
<dbReference type="EMBL" id="JABZEO010000001">
    <property type="protein sequence ID" value="NVZ07827.1"/>
    <property type="molecule type" value="Genomic_DNA"/>
</dbReference>
<reference evidence="2 3" key="1">
    <citation type="submission" date="2020-06" db="EMBL/GenBank/DDBJ databases">
        <title>Whole-genome sequence of Allochromatium humboldtianum DSM 21881, type strain.</title>
        <authorList>
            <person name="Kyndt J.A."/>
            <person name="Meyer T.E."/>
        </authorList>
    </citation>
    <scope>NUCLEOTIDE SEQUENCE [LARGE SCALE GENOMIC DNA]</scope>
    <source>
        <strain evidence="2 3">DSM 21881</strain>
    </source>
</reference>
<feature type="chain" id="PRO_5032692085" description="PEP-CTERM protein-sorting domain-containing protein" evidence="1">
    <location>
        <begin position="27"/>
        <end position="216"/>
    </location>
</feature>
<comment type="caution">
    <text evidence="2">The sequence shown here is derived from an EMBL/GenBank/DDBJ whole genome shotgun (WGS) entry which is preliminary data.</text>
</comment>
<evidence type="ECO:0000256" key="1">
    <source>
        <dbReference type="SAM" id="SignalP"/>
    </source>
</evidence>